<comment type="caution">
    <text evidence="2">The sequence shown here is derived from an EMBL/GenBank/DDBJ whole genome shotgun (WGS) entry which is preliminary data.</text>
</comment>
<dbReference type="OMA" id="FSWRERS"/>
<reference evidence="2 3" key="1">
    <citation type="submission" date="2016-03" db="EMBL/GenBank/DDBJ databases">
        <title>Whole genome sequencing of Grifola frondosa 9006-11.</title>
        <authorList>
            <person name="Min B."/>
            <person name="Park H."/>
            <person name="Kim J.-G."/>
            <person name="Cho H."/>
            <person name="Oh Y.-L."/>
            <person name="Kong W.-S."/>
            <person name="Choi I.-G."/>
        </authorList>
    </citation>
    <scope>NUCLEOTIDE SEQUENCE [LARGE SCALE GENOMIC DNA]</scope>
    <source>
        <strain evidence="2 3">9006-11</strain>
    </source>
</reference>
<dbReference type="SUPFAM" id="SSF81383">
    <property type="entry name" value="F-box domain"/>
    <property type="match status" value="1"/>
</dbReference>
<proteinExistence type="predicted"/>
<evidence type="ECO:0000259" key="1">
    <source>
        <dbReference type="Pfam" id="PF00646"/>
    </source>
</evidence>
<evidence type="ECO:0000313" key="3">
    <source>
        <dbReference type="Proteomes" id="UP000092993"/>
    </source>
</evidence>
<dbReference type="Proteomes" id="UP000092993">
    <property type="component" value="Unassembled WGS sequence"/>
</dbReference>
<dbReference type="AlphaFoldDB" id="A0A1C7M491"/>
<dbReference type="Gene3D" id="3.80.10.10">
    <property type="entry name" value="Ribonuclease Inhibitor"/>
    <property type="match status" value="1"/>
</dbReference>
<dbReference type="CDD" id="cd09917">
    <property type="entry name" value="F-box_SF"/>
    <property type="match status" value="1"/>
</dbReference>
<protein>
    <recommendedName>
        <fullName evidence="1">F-box domain-containing protein</fullName>
    </recommendedName>
</protein>
<accession>A0A1C7M491</accession>
<dbReference type="EMBL" id="LUGG01000011">
    <property type="protein sequence ID" value="OBZ71721.1"/>
    <property type="molecule type" value="Genomic_DNA"/>
</dbReference>
<keyword evidence="3" id="KW-1185">Reference proteome</keyword>
<dbReference type="Pfam" id="PF00646">
    <property type="entry name" value="F-box"/>
    <property type="match status" value="1"/>
</dbReference>
<sequence>MMGIQSHEPDGLLAESPSLTVDLDFDVIYIVLSFLPPPDLVRIMSTCRTFNHAGVRHLLNFGVDLSSTKEIESFCAFMVAQAPIRYPFLRHLSIRADLLPSSESAHQLIEILTHASRLETLHLSCDNLLRYRDRLQIACSSLTSLKEFSWRERSAWWERHPLYQMIKQMQSPLVKADLQFYVSRGDIGPDPAMLLHHSSATLEDLTVYRPTFQSELQFPRMRKLVVYRADPPLTLIARIFPSLVDLTVSDSYRDRSRPNVADDQHRKQNHTIQLAGGGFASLDRLAGLPLDLYRLGLRCQIRRVDILSLYYDAHDMVDCILSDSHPSHVHLVLEEMFPCVRCLPDEVAARLTYLRCTLNLTYFGGITNALASVTHYTFRTRVADVRMCSQDAFRALLQRSPLTHFMLHFKNEIPDRVLTFIPEARPDVFASRIIKSHRSIRYLAIKVADDEPLFWKMTTTESGKIVVDKAPKEDLSVVMEL</sequence>
<dbReference type="InterPro" id="IPR001810">
    <property type="entry name" value="F-box_dom"/>
</dbReference>
<evidence type="ECO:0000313" key="2">
    <source>
        <dbReference type="EMBL" id="OBZ71721.1"/>
    </source>
</evidence>
<gene>
    <name evidence="2" type="ORF">A0H81_08847</name>
</gene>
<name>A0A1C7M491_GRIFR</name>
<dbReference type="OrthoDB" id="2746427at2759"/>
<dbReference type="InterPro" id="IPR036047">
    <property type="entry name" value="F-box-like_dom_sf"/>
</dbReference>
<feature type="domain" description="F-box" evidence="1">
    <location>
        <begin position="22"/>
        <end position="52"/>
    </location>
</feature>
<organism evidence="2 3">
    <name type="scientific">Grifola frondosa</name>
    <name type="common">Maitake</name>
    <name type="synonym">Polyporus frondosus</name>
    <dbReference type="NCBI Taxonomy" id="5627"/>
    <lineage>
        <taxon>Eukaryota</taxon>
        <taxon>Fungi</taxon>
        <taxon>Dikarya</taxon>
        <taxon>Basidiomycota</taxon>
        <taxon>Agaricomycotina</taxon>
        <taxon>Agaricomycetes</taxon>
        <taxon>Polyporales</taxon>
        <taxon>Grifolaceae</taxon>
        <taxon>Grifola</taxon>
    </lineage>
</organism>
<dbReference type="InterPro" id="IPR032675">
    <property type="entry name" value="LRR_dom_sf"/>
</dbReference>